<dbReference type="PANTHER" id="PTHR42751:SF1">
    <property type="entry name" value="CATION_PROTON ANTIPORTER YBAL-RELATED"/>
    <property type="match status" value="1"/>
</dbReference>
<dbReference type="Pfam" id="PF00999">
    <property type="entry name" value="Na_H_Exchanger"/>
    <property type="match status" value="1"/>
</dbReference>
<evidence type="ECO:0000256" key="4">
    <source>
        <dbReference type="ARBA" id="ARBA00022449"/>
    </source>
</evidence>
<feature type="transmembrane region" description="Helical" evidence="10">
    <location>
        <begin position="309"/>
        <end position="328"/>
    </location>
</feature>
<evidence type="ECO:0000256" key="10">
    <source>
        <dbReference type="SAM" id="Phobius"/>
    </source>
</evidence>
<dbReference type="Proteomes" id="UP000315949">
    <property type="component" value="Unassembled WGS sequence"/>
</dbReference>
<reference evidence="12 13" key="1">
    <citation type="submission" date="2019-07" db="EMBL/GenBank/DDBJ databases">
        <title>Luteimonas sp. YD-1 nov., isolated from acidic soil.</title>
        <authorList>
            <person name="Zhou J."/>
        </authorList>
    </citation>
    <scope>NUCLEOTIDE SEQUENCE [LARGE SCALE GENOMIC DNA]</scope>
    <source>
        <strain evidence="12 13">YD-1</strain>
    </source>
</reference>
<feature type="transmembrane region" description="Helical" evidence="10">
    <location>
        <begin position="118"/>
        <end position="136"/>
    </location>
</feature>
<feature type="transmembrane region" description="Helical" evidence="10">
    <location>
        <begin position="57"/>
        <end position="76"/>
    </location>
</feature>
<protein>
    <submittedName>
        <fullName evidence="12">Kef family K(+) transporter</fullName>
    </submittedName>
</protein>
<feature type="transmembrane region" description="Helical" evidence="10">
    <location>
        <begin position="231"/>
        <end position="264"/>
    </location>
</feature>
<accession>A0A5C5U8W1</accession>
<proteinExistence type="inferred from homology"/>
<dbReference type="Gene3D" id="1.20.1530.20">
    <property type="match status" value="1"/>
</dbReference>
<evidence type="ECO:0000256" key="9">
    <source>
        <dbReference type="SAM" id="MobiDB-lite"/>
    </source>
</evidence>
<feature type="transmembrane region" description="Helical" evidence="10">
    <location>
        <begin position="148"/>
        <end position="168"/>
    </location>
</feature>
<dbReference type="GO" id="GO:1902600">
    <property type="term" value="P:proton transmembrane transport"/>
    <property type="evidence" value="ECO:0007669"/>
    <property type="project" value="InterPro"/>
</dbReference>
<feature type="transmembrane region" description="Helical" evidence="10">
    <location>
        <begin position="372"/>
        <end position="391"/>
    </location>
</feature>
<feature type="transmembrane region" description="Helical" evidence="10">
    <location>
        <begin position="33"/>
        <end position="51"/>
    </location>
</feature>
<feature type="domain" description="RCK N-terminal" evidence="11">
    <location>
        <begin position="426"/>
        <end position="542"/>
    </location>
</feature>
<feature type="transmembrane region" description="Helical" evidence="10">
    <location>
        <begin position="284"/>
        <end position="302"/>
    </location>
</feature>
<feature type="transmembrane region" description="Helical" evidence="10">
    <location>
        <begin position="88"/>
        <end position="112"/>
    </location>
</feature>
<name>A0A5C5U8W1_9GAMM</name>
<feature type="transmembrane region" description="Helical" evidence="10">
    <location>
        <begin position="348"/>
        <end position="365"/>
    </location>
</feature>
<feature type="transmembrane region" description="Helical" evidence="10">
    <location>
        <begin position="6"/>
        <end position="26"/>
    </location>
</feature>
<evidence type="ECO:0000256" key="8">
    <source>
        <dbReference type="ARBA" id="ARBA00023136"/>
    </source>
</evidence>
<dbReference type="Pfam" id="PF02254">
    <property type="entry name" value="TrkA_N"/>
    <property type="match status" value="1"/>
</dbReference>
<sequence length="584" mass="61640">MHHDTSLISIVAVGLAIAFVLGALANRLRMSPLVGYLAAGIIVGPFTPGFVADQELANQLAEIGVMLLMFGVGLHFSLKDLMEVKAIAIPGAVAQITVATVLGWGLASLLGWPTLHGVVFGFALATASTVVLLRAMEERRLLDTTRGRIAVGWLIVEDLACVIALVMMPVMADIFVGDDGAPPPTLGAVATTVLWTMLKVAAFVAVMLVVGRRLIPLLLERIAGTGSRELFTLSVLAIALGIAFGSALLFGVSFALGAFFAGMLLNESELSHKAANDSLPLRDAFAVLFFVSVGMLFDPMILVQRPLEVLATAFIILFGKSAAAYSIVRAFGHPSQTALTISASLAQIGEFAFIIAGLGVALGMMSADEQSLVLAGALISIMLNPMLFRLLDRRLARQQAAADAAAAEAAASAREDPAERPALAVKDHTIVVGYGRVGRQLALLLRDRGVPVVVVEEEADLTQRAREEGLLVVRGNVASEPVMHEAVPERARLAVFAIPRALEAGETIERMKAINPALTVLARAHSEAEVRHLLEHGADGAVLAERELAFSLAEMVMSTPPYRPKRRPDGDDDAPPSAPVPAAA</sequence>
<dbReference type="OrthoDB" id="9781411at2"/>
<dbReference type="RefSeq" id="WP_146310468.1">
    <property type="nucleotide sequence ID" value="NZ_VOHE01000001.1"/>
</dbReference>
<dbReference type="InterPro" id="IPR003148">
    <property type="entry name" value="RCK_N"/>
</dbReference>
<keyword evidence="8 10" id="KW-0472">Membrane</keyword>
<gene>
    <name evidence="12" type="ORF">FQY79_02640</name>
</gene>
<evidence type="ECO:0000256" key="7">
    <source>
        <dbReference type="ARBA" id="ARBA00023065"/>
    </source>
</evidence>
<evidence type="ECO:0000256" key="2">
    <source>
        <dbReference type="ARBA" id="ARBA00005551"/>
    </source>
</evidence>
<keyword evidence="3" id="KW-0813">Transport</keyword>
<dbReference type="NCBIfam" id="NF007950">
    <property type="entry name" value="PRK10669.1"/>
    <property type="match status" value="1"/>
</dbReference>
<feature type="region of interest" description="Disordered" evidence="9">
    <location>
        <begin position="559"/>
        <end position="584"/>
    </location>
</feature>
<evidence type="ECO:0000313" key="12">
    <source>
        <dbReference type="EMBL" id="TWT22035.1"/>
    </source>
</evidence>
<evidence type="ECO:0000256" key="3">
    <source>
        <dbReference type="ARBA" id="ARBA00022448"/>
    </source>
</evidence>
<comment type="caution">
    <text evidence="12">The sequence shown here is derived from an EMBL/GenBank/DDBJ whole genome shotgun (WGS) entry which is preliminary data.</text>
</comment>
<dbReference type="PROSITE" id="PS51201">
    <property type="entry name" value="RCK_N"/>
    <property type="match status" value="1"/>
</dbReference>
<dbReference type="InterPro" id="IPR006153">
    <property type="entry name" value="Cation/H_exchanger_TM"/>
</dbReference>
<keyword evidence="13" id="KW-1185">Reference proteome</keyword>
<comment type="subcellular location">
    <subcellularLocation>
        <location evidence="1">Membrane</location>
        <topology evidence="1">Multi-pass membrane protein</topology>
    </subcellularLocation>
</comment>
<dbReference type="Gene3D" id="3.40.50.720">
    <property type="entry name" value="NAD(P)-binding Rossmann-like Domain"/>
    <property type="match status" value="1"/>
</dbReference>
<dbReference type="GO" id="GO:0016020">
    <property type="term" value="C:membrane"/>
    <property type="evidence" value="ECO:0007669"/>
    <property type="project" value="UniProtKB-SubCell"/>
</dbReference>
<keyword evidence="4" id="KW-0050">Antiport</keyword>
<evidence type="ECO:0000313" key="13">
    <source>
        <dbReference type="Proteomes" id="UP000315949"/>
    </source>
</evidence>
<dbReference type="InterPro" id="IPR038770">
    <property type="entry name" value="Na+/solute_symporter_sf"/>
</dbReference>
<keyword evidence="7" id="KW-0406">Ion transport</keyword>
<evidence type="ECO:0000256" key="1">
    <source>
        <dbReference type="ARBA" id="ARBA00004141"/>
    </source>
</evidence>
<dbReference type="EMBL" id="VOHE01000001">
    <property type="protein sequence ID" value="TWT22035.1"/>
    <property type="molecule type" value="Genomic_DNA"/>
</dbReference>
<dbReference type="AlphaFoldDB" id="A0A5C5U8W1"/>
<evidence type="ECO:0000256" key="5">
    <source>
        <dbReference type="ARBA" id="ARBA00022692"/>
    </source>
</evidence>
<organism evidence="12 13">
    <name type="scientific">Luteimonas wenzhouensis</name>
    <dbReference type="NCBI Taxonomy" id="2599615"/>
    <lineage>
        <taxon>Bacteria</taxon>
        <taxon>Pseudomonadati</taxon>
        <taxon>Pseudomonadota</taxon>
        <taxon>Gammaproteobacteria</taxon>
        <taxon>Lysobacterales</taxon>
        <taxon>Lysobacteraceae</taxon>
        <taxon>Luteimonas</taxon>
    </lineage>
</organism>
<keyword evidence="5 10" id="KW-0812">Transmembrane</keyword>
<dbReference type="GO" id="GO:0006813">
    <property type="term" value="P:potassium ion transport"/>
    <property type="evidence" value="ECO:0007669"/>
    <property type="project" value="InterPro"/>
</dbReference>
<evidence type="ECO:0000256" key="6">
    <source>
        <dbReference type="ARBA" id="ARBA00022989"/>
    </source>
</evidence>
<comment type="similarity">
    <text evidence="2">Belongs to the monovalent cation:proton antiporter 2 (CPA2) transporter (TC 2.A.37) family.</text>
</comment>
<feature type="transmembrane region" description="Helical" evidence="10">
    <location>
        <begin position="188"/>
        <end position="210"/>
    </location>
</feature>
<evidence type="ECO:0000259" key="11">
    <source>
        <dbReference type="PROSITE" id="PS51201"/>
    </source>
</evidence>
<dbReference type="SUPFAM" id="SSF51735">
    <property type="entry name" value="NAD(P)-binding Rossmann-fold domains"/>
    <property type="match status" value="1"/>
</dbReference>
<dbReference type="GO" id="GO:0015297">
    <property type="term" value="F:antiporter activity"/>
    <property type="evidence" value="ECO:0007669"/>
    <property type="project" value="UniProtKB-KW"/>
</dbReference>
<dbReference type="InterPro" id="IPR036291">
    <property type="entry name" value="NAD(P)-bd_dom_sf"/>
</dbReference>
<dbReference type="PANTHER" id="PTHR42751">
    <property type="entry name" value="SODIUM/HYDROGEN EXCHANGER FAMILY/TRKA DOMAIN PROTEIN"/>
    <property type="match status" value="1"/>
</dbReference>
<keyword evidence="6 10" id="KW-1133">Transmembrane helix</keyword>